<protein>
    <submittedName>
        <fullName evidence="2">Uncharacterized protein</fullName>
    </submittedName>
</protein>
<keyword evidence="1" id="KW-0472">Membrane</keyword>
<feature type="transmembrane region" description="Helical" evidence="1">
    <location>
        <begin position="39"/>
        <end position="59"/>
    </location>
</feature>
<accession>A0A0F7L6Z4</accession>
<reference evidence="2" key="2">
    <citation type="submission" date="2015-03" db="EMBL/GenBank/DDBJ databases">
        <authorList>
            <person name="Chow C.-E.T."/>
            <person name="Winget D.M."/>
            <person name="White R.A.III."/>
            <person name="Hallam S.J."/>
            <person name="Suttle C.A."/>
        </authorList>
    </citation>
    <scope>NUCLEOTIDE SEQUENCE</scope>
    <source>
        <strain evidence="2">Anoxic2_2</strain>
    </source>
</reference>
<organism evidence="2">
    <name type="scientific">uncultured marine virus</name>
    <dbReference type="NCBI Taxonomy" id="186617"/>
    <lineage>
        <taxon>Viruses</taxon>
        <taxon>environmental samples</taxon>
    </lineage>
</organism>
<name>A0A0F7L6Z4_9VIRU</name>
<sequence length="85" mass="9487">MYVLPLLPLYKSKTSIIFPTAGSGLSLQSVSYSFFFKRIFSAYLILLSSLLTVFLFTGLRCSPHQWSGVISSCHIGYLAQYLPSL</sequence>
<keyword evidence="1" id="KW-0812">Transmembrane</keyword>
<proteinExistence type="predicted"/>
<dbReference type="EMBL" id="KR029586">
    <property type="protein sequence ID" value="AKH46781.1"/>
    <property type="molecule type" value="Genomic_DNA"/>
</dbReference>
<evidence type="ECO:0000256" key="1">
    <source>
        <dbReference type="SAM" id="Phobius"/>
    </source>
</evidence>
<evidence type="ECO:0000313" key="2">
    <source>
        <dbReference type="EMBL" id="AKH46781.1"/>
    </source>
</evidence>
<keyword evidence="1" id="KW-1133">Transmembrane helix</keyword>
<reference evidence="2" key="1">
    <citation type="journal article" date="2015" name="Front. Microbiol.">
        <title>Combining genomic sequencing methods to explore viral diversity and reveal potential virus-host interactions.</title>
        <authorList>
            <person name="Chow C.E."/>
            <person name="Winget D.M."/>
            <person name="White R.A.III."/>
            <person name="Hallam S.J."/>
            <person name="Suttle C.A."/>
        </authorList>
    </citation>
    <scope>NUCLEOTIDE SEQUENCE</scope>
    <source>
        <strain evidence="2">Anoxic2_2</strain>
    </source>
</reference>